<dbReference type="AlphaFoldDB" id="A0A2P6QQG0"/>
<dbReference type="CDD" id="cd18793">
    <property type="entry name" value="SF2_C_SNF"/>
    <property type="match status" value="1"/>
</dbReference>
<name>A0A2P6QQG0_ROSCH</name>
<evidence type="ECO:0000259" key="4">
    <source>
        <dbReference type="PROSITE" id="PS51194"/>
    </source>
</evidence>
<dbReference type="GO" id="GO:0050341">
    <property type="term" value="F:thymine dioxygenase activity"/>
    <property type="evidence" value="ECO:0007669"/>
    <property type="project" value="UniProtKB-EC"/>
</dbReference>
<dbReference type="InterPro" id="IPR049730">
    <property type="entry name" value="SNF2/RAD54-like_C"/>
</dbReference>
<keyword evidence="1" id="KW-0547">Nucleotide-binding</keyword>
<feature type="domain" description="Helicase C-terminal" evidence="4">
    <location>
        <begin position="1"/>
        <end position="141"/>
    </location>
</feature>
<comment type="caution">
    <text evidence="5">The sequence shown here is derived from an EMBL/GenBank/DDBJ whole genome shotgun (WGS) entry which is preliminary data.</text>
</comment>
<dbReference type="GO" id="GO:0008094">
    <property type="term" value="F:ATP-dependent activity, acting on DNA"/>
    <property type="evidence" value="ECO:0007669"/>
    <property type="project" value="TreeGrafter"/>
</dbReference>
<dbReference type="EMBL" id="PDCK01000042">
    <property type="protein sequence ID" value="PRQ36429.1"/>
    <property type="molecule type" value="Genomic_DNA"/>
</dbReference>
<dbReference type="InterPro" id="IPR050628">
    <property type="entry name" value="SNF2_RAD54_helicase_TF"/>
</dbReference>
<dbReference type="SUPFAM" id="SSF52540">
    <property type="entry name" value="P-loop containing nucleoside triphosphate hydrolases"/>
    <property type="match status" value="1"/>
</dbReference>
<dbReference type="Pfam" id="PF00271">
    <property type="entry name" value="Helicase_C"/>
    <property type="match status" value="1"/>
</dbReference>
<keyword evidence="5" id="KW-0223">Dioxygenase</keyword>
<dbReference type="STRING" id="74649.A0A2P6QQG0"/>
<dbReference type="EC" id="1.14.11.6" evidence="5"/>
<organism evidence="5 6">
    <name type="scientific">Rosa chinensis</name>
    <name type="common">China rose</name>
    <dbReference type="NCBI Taxonomy" id="74649"/>
    <lineage>
        <taxon>Eukaryota</taxon>
        <taxon>Viridiplantae</taxon>
        <taxon>Streptophyta</taxon>
        <taxon>Embryophyta</taxon>
        <taxon>Tracheophyta</taxon>
        <taxon>Spermatophyta</taxon>
        <taxon>Magnoliopsida</taxon>
        <taxon>eudicotyledons</taxon>
        <taxon>Gunneridae</taxon>
        <taxon>Pentapetalae</taxon>
        <taxon>rosids</taxon>
        <taxon>fabids</taxon>
        <taxon>Rosales</taxon>
        <taxon>Rosaceae</taxon>
        <taxon>Rosoideae</taxon>
        <taxon>Rosoideae incertae sedis</taxon>
        <taxon>Rosa</taxon>
    </lineage>
</organism>
<dbReference type="Gene3D" id="3.40.50.300">
    <property type="entry name" value="P-loop containing nucleotide triphosphate hydrolases"/>
    <property type="match status" value="1"/>
</dbReference>
<dbReference type="Proteomes" id="UP000238479">
    <property type="component" value="Chromosome 4"/>
</dbReference>
<reference evidence="5 6" key="1">
    <citation type="journal article" date="2018" name="Nat. Genet.">
        <title>The Rosa genome provides new insights in the design of modern roses.</title>
        <authorList>
            <person name="Bendahmane M."/>
        </authorList>
    </citation>
    <scope>NUCLEOTIDE SEQUENCE [LARGE SCALE GENOMIC DNA]</scope>
    <source>
        <strain evidence="6">cv. Old Blush</strain>
    </source>
</reference>
<dbReference type="Gramene" id="PRQ36429">
    <property type="protein sequence ID" value="PRQ36429"/>
    <property type="gene ID" value="RchiOBHm_Chr4g0391471"/>
</dbReference>
<gene>
    <name evidence="5" type="ORF">RchiOBHm_Chr4g0391471</name>
</gene>
<dbReference type="PANTHER" id="PTHR45626:SF22">
    <property type="entry name" value="DNA REPAIR PROTEIN RAD5"/>
    <property type="match status" value="1"/>
</dbReference>
<evidence type="ECO:0000256" key="1">
    <source>
        <dbReference type="ARBA" id="ARBA00022741"/>
    </source>
</evidence>
<dbReference type="GO" id="GO:0005634">
    <property type="term" value="C:nucleus"/>
    <property type="evidence" value="ECO:0007669"/>
    <property type="project" value="TreeGrafter"/>
</dbReference>
<evidence type="ECO:0000256" key="3">
    <source>
        <dbReference type="ARBA" id="ARBA00022840"/>
    </source>
</evidence>
<dbReference type="PROSITE" id="PS51194">
    <property type="entry name" value="HELICASE_CTER"/>
    <property type="match status" value="1"/>
</dbReference>
<evidence type="ECO:0000313" key="6">
    <source>
        <dbReference type="Proteomes" id="UP000238479"/>
    </source>
</evidence>
<keyword evidence="3" id="KW-0067">ATP-binding</keyword>
<dbReference type="InterPro" id="IPR027417">
    <property type="entry name" value="P-loop_NTPase"/>
</dbReference>
<dbReference type="InterPro" id="IPR001650">
    <property type="entry name" value="Helicase_C-like"/>
</dbReference>
<proteinExistence type="predicted"/>
<keyword evidence="6" id="KW-1185">Reference proteome</keyword>
<keyword evidence="5" id="KW-0560">Oxidoreductase</keyword>
<dbReference type="GO" id="GO:0005524">
    <property type="term" value="F:ATP binding"/>
    <property type="evidence" value="ECO:0007669"/>
    <property type="project" value="UniProtKB-KW"/>
</dbReference>
<keyword evidence="2" id="KW-0378">Hydrolase</keyword>
<evidence type="ECO:0000313" key="5">
    <source>
        <dbReference type="EMBL" id="PRQ36429.1"/>
    </source>
</evidence>
<evidence type="ECO:0000256" key="2">
    <source>
        <dbReference type="ARBA" id="ARBA00022801"/>
    </source>
</evidence>
<protein>
    <submittedName>
        <fullName evidence="5">Putative thymine dioxygenase</fullName>
        <ecNumber evidence="5">1.14.11.6</ecNumber>
    </submittedName>
</protein>
<dbReference type="GO" id="GO:0006281">
    <property type="term" value="P:DNA repair"/>
    <property type="evidence" value="ECO:0007669"/>
    <property type="project" value="TreeGrafter"/>
</dbReference>
<dbReference type="PANTHER" id="PTHR45626">
    <property type="entry name" value="TRANSCRIPTION TERMINATION FACTOR 2-RELATED"/>
    <property type="match status" value="1"/>
</dbReference>
<dbReference type="GO" id="GO:0016787">
    <property type="term" value="F:hydrolase activity"/>
    <property type="evidence" value="ECO:0007669"/>
    <property type="project" value="UniProtKB-KW"/>
</dbReference>
<accession>A0A2P6QQG0</accession>
<dbReference type="OMA" id="CEPYWNE"/>
<sequence>MKSASFSVSGPSFLDLLEISMKRRNIVFQRIDDNLSEDKRDRVLKDFSLYRTKDKQVLLICLRTEAGYDFSAASNIFLMDPWWNPPAEEKILMRIIRSRKHGTVVRRFIVKDTLEERMQQLQSRKQQMSVEVVPVEKDRSARIEDLKMIFR</sequence>